<dbReference type="eggNOG" id="KOG2277">
    <property type="taxonomic scope" value="Eukaryota"/>
</dbReference>
<dbReference type="InterPro" id="IPR043519">
    <property type="entry name" value="NT_sf"/>
</dbReference>
<name>A0A1I7UVU0_9PELO</name>
<dbReference type="AlphaFoldDB" id="A0A1I7UVU0"/>
<evidence type="ECO:0000313" key="1">
    <source>
        <dbReference type="Proteomes" id="UP000095282"/>
    </source>
</evidence>
<dbReference type="STRING" id="1561998.A0A1I7UVU0"/>
<dbReference type="WBParaSite" id="Csp11.Scaffold630.g19852.t1">
    <property type="protein sequence ID" value="Csp11.Scaffold630.g19852.t1"/>
    <property type="gene ID" value="Csp11.Scaffold630.g19852"/>
</dbReference>
<accession>A0A1I7UVU0</accession>
<organism evidence="1 2">
    <name type="scientific">Caenorhabditis tropicalis</name>
    <dbReference type="NCBI Taxonomy" id="1561998"/>
    <lineage>
        <taxon>Eukaryota</taxon>
        <taxon>Metazoa</taxon>
        <taxon>Ecdysozoa</taxon>
        <taxon>Nematoda</taxon>
        <taxon>Chromadorea</taxon>
        <taxon>Rhabditida</taxon>
        <taxon>Rhabditina</taxon>
        <taxon>Rhabditomorpha</taxon>
        <taxon>Rhabditoidea</taxon>
        <taxon>Rhabditidae</taxon>
        <taxon>Peloderinae</taxon>
        <taxon>Caenorhabditis</taxon>
    </lineage>
</organism>
<dbReference type="Gene3D" id="1.10.1410.10">
    <property type="match status" value="1"/>
</dbReference>
<dbReference type="GO" id="GO:1990817">
    <property type="term" value="F:poly(A) RNA polymerase activity"/>
    <property type="evidence" value="ECO:0007669"/>
    <property type="project" value="TreeGrafter"/>
</dbReference>
<dbReference type="PANTHER" id="PTHR12271:SF40">
    <property type="entry name" value="POLY(A) RNA POLYMERASE GLD2"/>
    <property type="match status" value="1"/>
</dbReference>
<dbReference type="GO" id="GO:0031123">
    <property type="term" value="P:RNA 3'-end processing"/>
    <property type="evidence" value="ECO:0007669"/>
    <property type="project" value="TreeGrafter"/>
</dbReference>
<reference evidence="2" key="1">
    <citation type="submission" date="2016-11" db="UniProtKB">
        <authorList>
            <consortium name="WormBaseParasite"/>
        </authorList>
    </citation>
    <scope>IDENTIFICATION</scope>
</reference>
<protein>
    <submittedName>
        <fullName evidence="2">DUF4238 domain-containing protein</fullName>
    </submittedName>
</protein>
<dbReference type="SUPFAM" id="SSF81631">
    <property type="entry name" value="PAP/OAS1 substrate-binding domain"/>
    <property type="match status" value="1"/>
</dbReference>
<dbReference type="Proteomes" id="UP000095282">
    <property type="component" value="Unplaced"/>
</dbReference>
<keyword evidence="1" id="KW-1185">Reference proteome</keyword>
<dbReference type="Gene3D" id="3.30.460.10">
    <property type="entry name" value="Beta Polymerase, domain 2"/>
    <property type="match status" value="1"/>
</dbReference>
<dbReference type="PANTHER" id="PTHR12271">
    <property type="entry name" value="POLY A POLYMERASE CID PAP -RELATED"/>
    <property type="match status" value="1"/>
</dbReference>
<dbReference type="SUPFAM" id="SSF81301">
    <property type="entry name" value="Nucleotidyltransferase"/>
    <property type="match status" value="1"/>
</dbReference>
<proteinExistence type="predicted"/>
<sequence>MNRFQASEQFRYTYLNKTYEKLVSGKIGSINPPFFTARIPIIRMFSKRKLQVDIQFGNIGPIRSSLFIRTCVEYDERVRLLIHWLTNKFQESEILKNRFFSRYHINVLVVHFLQAIPYPVLPDIINLSPWLSKKNDWNNAVKVLTRQGSLYVPNCNEVPNEQSVGGLAVQLIDYYSQIDFRKFAIDTRGHVFERTDNDPLFFKISDEYFEQPTCNVMEAPRLLSKLFSELKSKVKSGNYEDVFNYHVQIKKAKSSESIA</sequence>
<evidence type="ECO:0000313" key="2">
    <source>
        <dbReference type="WBParaSite" id="Csp11.Scaffold630.g19852.t1"/>
    </source>
</evidence>